<evidence type="ECO:0000313" key="7">
    <source>
        <dbReference type="EMBL" id="EEH43868.2"/>
    </source>
</evidence>
<dbReference type="InterPro" id="IPR053178">
    <property type="entry name" value="Osmoadaptation_assoc"/>
</dbReference>
<feature type="domain" description="Zn(2)-C6 fungal-type" evidence="6">
    <location>
        <begin position="28"/>
        <end position="59"/>
    </location>
</feature>
<dbReference type="HOGENOM" id="CLU_030349_0_0_1"/>
<dbReference type="GeneID" id="22580041"/>
<dbReference type="GO" id="GO:0008270">
    <property type="term" value="F:zinc ion binding"/>
    <property type="evidence" value="ECO:0007669"/>
    <property type="project" value="InterPro"/>
</dbReference>
<evidence type="ECO:0000256" key="1">
    <source>
        <dbReference type="ARBA" id="ARBA00023015"/>
    </source>
</evidence>
<feature type="region of interest" description="Disordered" evidence="5">
    <location>
        <begin position="101"/>
        <end position="132"/>
    </location>
</feature>
<feature type="region of interest" description="Disordered" evidence="5">
    <location>
        <begin position="174"/>
        <end position="275"/>
    </location>
</feature>
<dbReference type="InParanoid" id="C1FZW7"/>
<dbReference type="OMA" id="YPSKCVY"/>
<gene>
    <name evidence="7" type="ORF">PADG_00157</name>
</gene>
<evidence type="ECO:0000313" key="8">
    <source>
        <dbReference type="Proteomes" id="UP000001628"/>
    </source>
</evidence>
<keyword evidence="4" id="KW-0539">Nucleus</keyword>
<dbReference type="PROSITE" id="PS50048">
    <property type="entry name" value="ZN2_CY6_FUNGAL_2"/>
    <property type="match status" value="1"/>
</dbReference>
<dbReference type="AlphaFoldDB" id="C1FZW7"/>
<dbReference type="eggNOG" id="ENOG502SQ1T">
    <property type="taxonomic scope" value="Eukaryota"/>
</dbReference>
<keyword evidence="1" id="KW-0805">Transcription regulation</keyword>
<dbReference type="Proteomes" id="UP000001628">
    <property type="component" value="Unassembled WGS sequence"/>
</dbReference>
<evidence type="ECO:0000256" key="3">
    <source>
        <dbReference type="ARBA" id="ARBA00023163"/>
    </source>
</evidence>
<dbReference type="OrthoDB" id="5344325at2759"/>
<dbReference type="InterPro" id="IPR036864">
    <property type="entry name" value="Zn2-C6_fun-type_DNA-bd_sf"/>
</dbReference>
<dbReference type="PROSITE" id="PS00463">
    <property type="entry name" value="ZN2_CY6_FUNGAL_1"/>
    <property type="match status" value="1"/>
</dbReference>
<dbReference type="GO" id="GO:0003677">
    <property type="term" value="F:DNA binding"/>
    <property type="evidence" value="ECO:0007669"/>
    <property type="project" value="UniProtKB-KW"/>
</dbReference>
<dbReference type="STRING" id="502780.C1FZW7"/>
<keyword evidence="2" id="KW-0238">DNA-binding</keyword>
<dbReference type="InterPro" id="IPR001138">
    <property type="entry name" value="Zn2Cys6_DnaBD"/>
</dbReference>
<feature type="compositionally biased region" description="Polar residues" evidence="5">
    <location>
        <begin position="174"/>
        <end position="205"/>
    </location>
</feature>
<feature type="compositionally biased region" description="Polar residues" evidence="5">
    <location>
        <begin position="107"/>
        <end position="125"/>
    </location>
</feature>
<feature type="compositionally biased region" description="Polar residues" evidence="5">
    <location>
        <begin position="9"/>
        <end position="18"/>
    </location>
</feature>
<keyword evidence="8" id="KW-1185">Reference proteome</keyword>
<dbReference type="GO" id="GO:0000981">
    <property type="term" value="F:DNA-binding transcription factor activity, RNA polymerase II-specific"/>
    <property type="evidence" value="ECO:0007669"/>
    <property type="project" value="InterPro"/>
</dbReference>
<dbReference type="PANTHER" id="PTHR38111">
    <property type="entry name" value="ZN(2)-C6 FUNGAL-TYPE DOMAIN-CONTAINING PROTEIN-RELATED"/>
    <property type="match status" value="1"/>
</dbReference>
<dbReference type="KEGG" id="pbn:PADG_00157"/>
<dbReference type="Pfam" id="PF11951">
    <property type="entry name" value="Fungal_trans_2"/>
    <property type="match status" value="1"/>
</dbReference>
<dbReference type="RefSeq" id="XP_010755715.1">
    <property type="nucleotide sequence ID" value="XM_010757413.1"/>
</dbReference>
<dbReference type="CDD" id="cd00067">
    <property type="entry name" value="GAL4"/>
    <property type="match status" value="1"/>
</dbReference>
<dbReference type="EMBL" id="KN275957">
    <property type="protein sequence ID" value="EEH43868.2"/>
    <property type="molecule type" value="Genomic_DNA"/>
</dbReference>
<evidence type="ECO:0000259" key="6">
    <source>
        <dbReference type="PROSITE" id="PS50048"/>
    </source>
</evidence>
<protein>
    <recommendedName>
        <fullName evidence="6">Zn(2)-C6 fungal-type domain-containing protein</fullName>
    </recommendedName>
</protein>
<organism evidence="7 8">
    <name type="scientific">Paracoccidioides brasiliensis (strain Pb18)</name>
    <dbReference type="NCBI Taxonomy" id="502780"/>
    <lineage>
        <taxon>Eukaryota</taxon>
        <taxon>Fungi</taxon>
        <taxon>Dikarya</taxon>
        <taxon>Ascomycota</taxon>
        <taxon>Pezizomycotina</taxon>
        <taxon>Eurotiomycetes</taxon>
        <taxon>Eurotiomycetidae</taxon>
        <taxon>Onygenales</taxon>
        <taxon>Ajellomycetaceae</taxon>
        <taxon>Paracoccidioides</taxon>
    </lineage>
</organism>
<feature type="region of interest" description="Disordered" evidence="5">
    <location>
        <begin position="1"/>
        <end position="22"/>
    </location>
</feature>
<evidence type="ECO:0000256" key="4">
    <source>
        <dbReference type="ARBA" id="ARBA00023242"/>
    </source>
</evidence>
<reference evidence="7 8" key="1">
    <citation type="journal article" date="2011" name="PLoS Genet.">
        <title>Comparative genomic analysis of human fungal pathogens causing paracoccidioidomycosis.</title>
        <authorList>
            <person name="Desjardins C.A."/>
            <person name="Champion M.D."/>
            <person name="Holder J.W."/>
            <person name="Muszewska A."/>
            <person name="Goldberg J."/>
            <person name="Bailao A.M."/>
            <person name="Brigido M.M."/>
            <person name="Ferreira M.E."/>
            <person name="Garcia A.M."/>
            <person name="Grynberg M."/>
            <person name="Gujja S."/>
            <person name="Heiman D.I."/>
            <person name="Henn M.R."/>
            <person name="Kodira C.D."/>
            <person name="Leon-Narvaez H."/>
            <person name="Longo L.V."/>
            <person name="Ma L.J."/>
            <person name="Malavazi I."/>
            <person name="Matsuo A.L."/>
            <person name="Morais F.V."/>
            <person name="Pereira M."/>
            <person name="Rodriguez-Brito S."/>
            <person name="Sakthikumar S."/>
            <person name="Salem-Izacc S.M."/>
            <person name="Sykes S.M."/>
            <person name="Teixeira M.M."/>
            <person name="Vallejo M.C."/>
            <person name="Walter M.E."/>
            <person name="Yandava C."/>
            <person name="Young S."/>
            <person name="Zeng Q."/>
            <person name="Zucker J."/>
            <person name="Felipe M.S."/>
            <person name="Goldman G.H."/>
            <person name="Haas B.J."/>
            <person name="McEwen J.G."/>
            <person name="Nino-Vega G."/>
            <person name="Puccia R."/>
            <person name="San-Blas G."/>
            <person name="Soares C.M."/>
            <person name="Birren B.W."/>
            <person name="Cuomo C.A."/>
        </authorList>
    </citation>
    <scope>NUCLEOTIDE SEQUENCE [LARGE SCALE GENOMIC DNA]</scope>
    <source>
        <strain evidence="7 8">Pb18</strain>
    </source>
</reference>
<dbReference type="VEuPathDB" id="FungiDB:PADG_00157"/>
<proteinExistence type="predicted"/>
<keyword evidence="3" id="KW-0804">Transcription</keyword>
<sequence>MDDGHASKPQVTPPTSESGKSKCRAKQSCIPCRCRKVKCDRIKPCHACCVRGLPSECEYVTNNEDRFLITQADAVASLRREVGRLKQQLLALGHAPSSELDAADRGLTTTTSPLKKGSGQPSSAPESPPCNRVPYEEYATLLTIVQTIATASPDVVANTVAQIRTGTWLDSTALTTTSEPQPYNQPGESKTTSQTYTHFNSQSRVQIDEEEQRQPKKPKPGLKHEPADTASADELDRKSGPEPDGLDITHPPDDDKTAITRKVSQGSEKPAREQYISRKRCRDSSVFMTPVSQRNLVIENFLGRFVDDFSPNVDCETIGTSQTIRSAAGMRMFSPVLSEAFKAVALTYFGHNFADERIERTGSQIHVFVLRKLQEDINHIEQANSQAILLTVCLLMCFESFRRTTSESLVHHANGALKLLEYRGPQSHMFGIDHSCFAELRPYWVFLALVTRRPTFLAREDWKSVPFLAGSSSKDLMHHLLDQVVDIPAYLAQFDRLIEGLNSGCINYTEVATTQGMLWSWVADLDNRLRQWKKDWIDSVPSRQATEVISQGSDPFPIFRCRDLTTMDIITPTTLIYPDLRIAQTMSVYYASHLILSASDTRSTPSLQPSQQYEFACNICRSMEYFIRKSPGKLINRMAFPLRVAFDVLPESGVEREYVVKIFRLVNDRHKLKLWGTTIPEISSKRRDV</sequence>
<name>C1FZW7_PARBD</name>
<dbReference type="InterPro" id="IPR021858">
    <property type="entry name" value="Fun_TF"/>
</dbReference>
<evidence type="ECO:0000256" key="5">
    <source>
        <dbReference type="SAM" id="MobiDB-lite"/>
    </source>
</evidence>
<evidence type="ECO:0000256" key="2">
    <source>
        <dbReference type="ARBA" id="ARBA00023125"/>
    </source>
</evidence>
<dbReference type="Gene3D" id="4.10.240.10">
    <property type="entry name" value="Zn(2)-C6 fungal-type DNA-binding domain"/>
    <property type="match status" value="1"/>
</dbReference>
<dbReference type="SUPFAM" id="SSF57701">
    <property type="entry name" value="Zn2/Cys6 DNA-binding domain"/>
    <property type="match status" value="1"/>
</dbReference>
<accession>C1FZW7</accession>
<dbReference type="PANTHER" id="PTHR38111:SF2">
    <property type="entry name" value="FINGER DOMAIN PROTEIN, PUTATIVE (AFU_ORTHOLOGUE AFUA_1G01560)-RELATED"/>
    <property type="match status" value="1"/>
</dbReference>